<comment type="caution">
    <text evidence="2">The sequence shown here is derived from an EMBL/GenBank/DDBJ whole genome shotgun (WGS) entry which is preliminary data.</text>
</comment>
<dbReference type="OrthoDB" id="189369at2759"/>
<dbReference type="EMBL" id="BRYA01000386">
    <property type="protein sequence ID" value="GMI48336.1"/>
    <property type="molecule type" value="Genomic_DNA"/>
</dbReference>
<reference evidence="3" key="1">
    <citation type="journal article" date="2023" name="Commun. Biol.">
        <title>Genome analysis of Parmales, the sister group of diatoms, reveals the evolutionary specialization of diatoms from phago-mixotrophs to photoautotrophs.</title>
        <authorList>
            <person name="Ban H."/>
            <person name="Sato S."/>
            <person name="Yoshikawa S."/>
            <person name="Yamada K."/>
            <person name="Nakamura Y."/>
            <person name="Ichinomiya M."/>
            <person name="Sato N."/>
            <person name="Blanc-Mathieu R."/>
            <person name="Endo H."/>
            <person name="Kuwata A."/>
            <person name="Ogata H."/>
        </authorList>
    </citation>
    <scope>NUCLEOTIDE SEQUENCE [LARGE SCALE GENOMIC DNA]</scope>
</reference>
<gene>
    <name evidence="2" type="ORF">TrCOL_g8830</name>
</gene>
<accession>A0A9W7GP55</accession>
<feature type="region of interest" description="Disordered" evidence="1">
    <location>
        <begin position="377"/>
        <end position="396"/>
    </location>
</feature>
<dbReference type="AlphaFoldDB" id="A0A9W7GP55"/>
<keyword evidence="3" id="KW-1185">Reference proteome</keyword>
<evidence type="ECO:0000313" key="3">
    <source>
        <dbReference type="Proteomes" id="UP001165065"/>
    </source>
</evidence>
<organism evidence="2 3">
    <name type="scientific">Triparma columacea</name>
    <dbReference type="NCBI Taxonomy" id="722753"/>
    <lineage>
        <taxon>Eukaryota</taxon>
        <taxon>Sar</taxon>
        <taxon>Stramenopiles</taxon>
        <taxon>Ochrophyta</taxon>
        <taxon>Bolidophyceae</taxon>
        <taxon>Parmales</taxon>
        <taxon>Triparmaceae</taxon>
        <taxon>Triparma</taxon>
    </lineage>
</organism>
<feature type="region of interest" description="Disordered" evidence="1">
    <location>
        <begin position="203"/>
        <end position="222"/>
    </location>
</feature>
<evidence type="ECO:0000313" key="2">
    <source>
        <dbReference type="EMBL" id="GMI48336.1"/>
    </source>
</evidence>
<proteinExistence type="predicted"/>
<protein>
    <submittedName>
        <fullName evidence="2">Uncharacterized protein</fullName>
    </submittedName>
</protein>
<name>A0A9W7GP55_9STRA</name>
<sequence>MTQGYELFDYANAEYSDQGDLDTFPSNSDKTELEIEEMREERRRKNDEFQFETFYKDFVGEEEEWRGEWTRYETTTFLPNEAAPQGGMPQLVKPIRSTKAITTALRTNPSGDKSTTHDYITQSEYHITDESADTSLRTTVTRDPSTNFGANEPEKCTEITRQVNEKHYAPRKMRREDFRGPQGNMCVGNAYTTAYAVNNIKGGSGKPTLEEGEEGRNNDKGPFSELYMELGIRYGEIRFRLKLDYSTKRSTGIKGWGVLGSRKDDRLWLVAVTVCRERLGKWPTQKEKAFKGPKGAPGGLFDQPKVGLDRRDKYMQLDLEGYASTLFPFVINQDSKDEGGWVVSLDWTPGKMRYQADRKFLGGENVKGLRTLELSEVKAEQAEEYRPRGGPEDMRQ</sequence>
<dbReference type="Proteomes" id="UP001165065">
    <property type="component" value="Unassembled WGS sequence"/>
</dbReference>
<evidence type="ECO:0000256" key="1">
    <source>
        <dbReference type="SAM" id="MobiDB-lite"/>
    </source>
</evidence>